<sequence>RLEEFNFGTDPIPGFDTFCFFWNFSNFGFFILVSFVSFFALRILFQWILVTVIFILQLIIAIFDIRHRYRFWDIRKDVNEIEYKRSIASDRLAQLEFKLQQKLFSIKSNIEEKIFSDEKIRKISIL</sequence>
<proteinExistence type="predicted"/>
<keyword evidence="1" id="KW-0812">Transmembrane</keyword>
<comment type="caution">
    <text evidence="2">The sequence shown here is derived from an EMBL/GenBank/DDBJ whole genome shotgun (WGS) entry which is preliminary data.</text>
</comment>
<protein>
    <submittedName>
        <fullName evidence="2">Uncharacterized protein</fullName>
    </submittedName>
</protein>
<gene>
    <name evidence="2" type="ORF">LCGC14_2806200</name>
</gene>
<organism evidence="2">
    <name type="scientific">marine sediment metagenome</name>
    <dbReference type="NCBI Taxonomy" id="412755"/>
    <lineage>
        <taxon>unclassified sequences</taxon>
        <taxon>metagenomes</taxon>
        <taxon>ecological metagenomes</taxon>
    </lineage>
</organism>
<evidence type="ECO:0000313" key="2">
    <source>
        <dbReference type="EMBL" id="KKK82155.1"/>
    </source>
</evidence>
<reference evidence="2" key="1">
    <citation type="journal article" date="2015" name="Nature">
        <title>Complex archaea that bridge the gap between prokaryotes and eukaryotes.</title>
        <authorList>
            <person name="Spang A."/>
            <person name="Saw J.H."/>
            <person name="Jorgensen S.L."/>
            <person name="Zaremba-Niedzwiedzka K."/>
            <person name="Martijn J."/>
            <person name="Lind A.E."/>
            <person name="van Eijk R."/>
            <person name="Schleper C."/>
            <person name="Guy L."/>
            <person name="Ettema T.J."/>
        </authorList>
    </citation>
    <scope>NUCLEOTIDE SEQUENCE</scope>
</reference>
<accession>A0A0F8Z805</accession>
<feature type="transmembrane region" description="Helical" evidence="1">
    <location>
        <begin position="47"/>
        <end position="65"/>
    </location>
</feature>
<dbReference type="AlphaFoldDB" id="A0A0F8Z805"/>
<name>A0A0F8Z805_9ZZZZ</name>
<dbReference type="EMBL" id="LAZR01052799">
    <property type="protein sequence ID" value="KKK82155.1"/>
    <property type="molecule type" value="Genomic_DNA"/>
</dbReference>
<evidence type="ECO:0000256" key="1">
    <source>
        <dbReference type="SAM" id="Phobius"/>
    </source>
</evidence>
<keyword evidence="1" id="KW-1133">Transmembrane helix</keyword>
<feature type="non-terminal residue" evidence="2">
    <location>
        <position position="1"/>
    </location>
</feature>
<keyword evidence="1" id="KW-0472">Membrane</keyword>
<feature type="transmembrane region" description="Helical" evidence="1">
    <location>
        <begin position="20"/>
        <end position="41"/>
    </location>
</feature>